<accession>A0A2W2AVH7</accession>
<dbReference type="InterPro" id="IPR023198">
    <property type="entry name" value="PGP-like_dom2"/>
</dbReference>
<dbReference type="SFLD" id="SFLDS00003">
    <property type="entry name" value="Haloacid_Dehalogenase"/>
    <property type="match status" value="1"/>
</dbReference>
<gene>
    <name evidence="11" type="primary">gph</name>
    <name evidence="11" type="ORF">DK847_04555</name>
</gene>
<keyword evidence="9 10" id="KW-0119">Carbohydrate metabolism</keyword>
<keyword evidence="8 10" id="KW-0460">Magnesium</keyword>
<evidence type="ECO:0000256" key="3">
    <source>
        <dbReference type="ARBA" id="ARBA00004818"/>
    </source>
</evidence>
<dbReference type="InterPro" id="IPR050155">
    <property type="entry name" value="HAD-like_hydrolase_sf"/>
</dbReference>
<dbReference type="GO" id="GO:0046872">
    <property type="term" value="F:metal ion binding"/>
    <property type="evidence" value="ECO:0007669"/>
    <property type="project" value="UniProtKB-KW"/>
</dbReference>
<evidence type="ECO:0000256" key="7">
    <source>
        <dbReference type="ARBA" id="ARBA00022801"/>
    </source>
</evidence>
<comment type="caution">
    <text evidence="11">The sequence shown here is derived from an EMBL/GenBank/DDBJ whole genome shotgun (WGS) entry which is preliminary data.</text>
</comment>
<evidence type="ECO:0000256" key="6">
    <source>
        <dbReference type="ARBA" id="ARBA00022723"/>
    </source>
</evidence>
<dbReference type="InterPro" id="IPR023214">
    <property type="entry name" value="HAD_sf"/>
</dbReference>
<comment type="function">
    <text evidence="10">Specifically catalyzes the dephosphorylation of 2-phosphoglycolate. Is involved in the dissimilation of the intracellular 2-phosphoglycolate formed during the DNA repair of 3'-phosphoglycolate ends, a major class of DNA lesions induced by oxidative stress.</text>
</comment>
<dbReference type="PANTHER" id="PTHR43434:SF1">
    <property type="entry name" value="PHOSPHOGLYCOLATE PHOSPHATASE"/>
    <property type="match status" value="1"/>
</dbReference>
<feature type="binding site" evidence="10">
    <location>
        <position position="11"/>
    </location>
    <ligand>
        <name>Mg(2+)</name>
        <dbReference type="ChEBI" id="CHEBI:18420"/>
    </ligand>
</feature>
<dbReference type="UniPathway" id="UPA00865">
    <property type="reaction ID" value="UER00834"/>
</dbReference>
<evidence type="ECO:0000256" key="1">
    <source>
        <dbReference type="ARBA" id="ARBA00000830"/>
    </source>
</evidence>
<comment type="cofactor">
    <cofactor evidence="2 10">
        <name>Mg(2+)</name>
        <dbReference type="ChEBI" id="CHEBI:18420"/>
    </cofactor>
</comment>
<dbReference type="FunFam" id="3.40.50.1000:FF:000022">
    <property type="entry name" value="Phosphoglycolate phosphatase"/>
    <property type="match status" value="1"/>
</dbReference>
<evidence type="ECO:0000256" key="9">
    <source>
        <dbReference type="ARBA" id="ARBA00023277"/>
    </source>
</evidence>
<comment type="pathway">
    <text evidence="3 10">Organic acid metabolism; glycolate biosynthesis; glycolate from 2-phosphoglycolate: step 1/1.</text>
</comment>
<dbReference type="EC" id="3.1.3.18" evidence="5 10"/>
<dbReference type="SFLD" id="SFLDG01135">
    <property type="entry name" value="C1.5.6:_HAD__Beta-PGM__Phospha"/>
    <property type="match status" value="1"/>
</dbReference>
<dbReference type="PANTHER" id="PTHR43434">
    <property type="entry name" value="PHOSPHOGLYCOLATE PHOSPHATASE"/>
    <property type="match status" value="1"/>
</dbReference>
<dbReference type="InterPro" id="IPR036412">
    <property type="entry name" value="HAD-like_sf"/>
</dbReference>
<feature type="binding site" evidence="10">
    <location>
        <position position="9"/>
    </location>
    <ligand>
        <name>Mg(2+)</name>
        <dbReference type="ChEBI" id="CHEBI:18420"/>
    </ligand>
</feature>
<keyword evidence="6 10" id="KW-0479">Metal-binding</keyword>
<evidence type="ECO:0000256" key="5">
    <source>
        <dbReference type="ARBA" id="ARBA00013078"/>
    </source>
</evidence>
<dbReference type="SFLD" id="SFLDG01129">
    <property type="entry name" value="C1.5:_HAD__Beta-PGM__Phosphata"/>
    <property type="match status" value="1"/>
</dbReference>
<comment type="similarity">
    <text evidence="4 10">Belongs to the HAD-like hydrolase superfamily. CbbY/CbbZ/Gph/YieH family.</text>
</comment>
<evidence type="ECO:0000256" key="10">
    <source>
        <dbReference type="HAMAP-Rule" id="MF_00495"/>
    </source>
</evidence>
<dbReference type="RefSeq" id="WP_111196459.1">
    <property type="nucleotide sequence ID" value="NZ_QKVK01000002.1"/>
</dbReference>
<dbReference type="InterPro" id="IPR041492">
    <property type="entry name" value="HAD_2"/>
</dbReference>
<evidence type="ECO:0000256" key="2">
    <source>
        <dbReference type="ARBA" id="ARBA00001946"/>
    </source>
</evidence>
<dbReference type="AlphaFoldDB" id="A0A2W2AVH7"/>
<dbReference type="Proteomes" id="UP000248795">
    <property type="component" value="Unassembled WGS sequence"/>
</dbReference>
<name>A0A2W2AVH7_9HYPH</name>
<keyword evidence="12" id="KW-1185">Reference proteome</keyword>
<evidence type="ECO:0000256" key="4">
    <source>
        <dbReference type="ARBA" id="ARBA00006171"/>
    </source>
</evidence>
<dbReference type="InterPro" id="IPR037512">
    <property type="entry name" value="PGPase_prok"/>
</dbReference>
<keyword evidence="7 10" id="KW-0378">Hydrolase</keyword>
<dbReference type="HAMAP" id="MF_00495">
    <property type="entry name" value="GPH_hydrolase_bact"/>
    <property type="match status" value="1"/>
</dbReference>
<dbReference type="GO" id="GO:0046295">
    <property type="term" value="P:glycolate biosynthetic process"/>
    <property type="evidence" value="ECO:0007669"/>
    <property type="project" value="UniProtKB-UniRule"/>
</dbReference>
<evidence type="ECO:0000256" key="8">
    <source>
        <dbReference type="ARBA" id="ARBA00022842"/>
    </source>
</evidence>
<feature type="active site" description="Nucleophile" evidence="10">
    <location>
        <position position="9"/>
    </location>
</feature>
<dbReference type="GO" id="GO:0008967">
    <property type="term" value="F:phosphoglycolate phosphatase activity"/>
    <property type="evidence" value="ECO:0007669"/>
    <property type="project" value="UniProtKB-UniRule"/>
</dbReference>
<comment type="catalytic activity">
    <reaction evidence="1 10">
        <text>2-phosphoglycolate + H2O = glycolate + phosphate</text>
        <dbReference type="Rhea" id="RHEA:14369"/>
        <dbReference type="ChEBI" id="CHEBI:15377"/>
        <dbReference type="ChEBI" id="CHEBI:29805"/>
        <dbReference type="ChEBI" id="CHEBI:43474"/>
        <dbReference type="ChEBI" id="CHEBI:58033"/>
        <dbReference type="EC" id="3.1.3.18"/>
    </reaction>
</comment>
<sequence>MPDRAVIFDLDGTLVDTAPDLMRATNFVLTGMGRRPLEMPEVRAFVGHGARALLTRGLAATGGLPDAYDVEADYRRFVDYYAANIAQGSAPFPGLVSLLDRLKDEGYGLGVCTNKLEGLSVLLLEALDLAKYFGSVVGPDTLGIAKPDPKPFFEAVNRLDLDSPRAIMVGDSETDILTARNAGVPVIAVPFGYTPRPVAEFAPDRLIGHFDEAYGAIEELFAEA</sequence>
<evidence type="ECO:0000313" key="12">
    <source>
        <dbReference type="Proteomes" id="UP000248795"/>
    </source>
</evidence>
<proteinExistence type="inferred from homology"/>
<dbReference type="Gene3D" id="3.40.50.1000">
    <property type="entry name" value="HAD superfamily/HAD-like"/>
    <property type="match status" value="1"/>
</dbReference>
<dbReference type="GO" id="GO:0006281">
    <property type="term" value="P:DNA repair"/>
    <property type="evidence" value="ECO:0007669"/>
    <property type="project" value="TreeGrafter"/>
</dbReference>
<dbReference type="GO" id="GO:0005975">
    <property type="term" value="P:carbohydrate metabolic process"/>
    <property type="evidence" value="ECO:0007669"/>
    <property type="project" value="InterPro"/>
</dbReference>
<dbReference type="Pfam" id="PF13419">
    <property type="entry name" value="HAD_2"/>
    <property type="match status" value="1"/>
</dbReference>
<dbReference type="NCBIfam" id="TIGR01509">
    <property type="entry name" value="HAD-SF-IA-v3"/>
    <property type="match status" value="1"/>
</dbReference>
<dbReference type="SUPFAM" id="SSF56784">
    <property type="entry name" value="HAD-like"/>
    <property type="match status" value="1"/>
</dbReference>
<dbReference type="NCBIfam" id="TIGR01449">
    <property type="entry name" value="PGP_bact"/>
    <property type="match status" value="1"/>
</dbReference>
<dbReference type="Gene3D" id="1.10.150.240">
    <property type="entry name" value="Putative phosphatase, domain 2"/>
    <property type="match status" value="1"/>
</dbReference>
<reference evidence="12" key="1">
    <citation type="submission" date="2018-06" db="EMBL/GenBank/DDBJ databases">
        <title>Aestuariibacter litoralis strain KCTC 52945T.</title>
        <authorList>
            <person name="Li X."/>
            <person name="Salam N."/>
            <person name="Li J.-L."/>
            <person name="Chen Y.-M."/>
            <person name="Yang Z.-W."/>
            <person name="Zhang L.-Y."/>
            <person name="Han M.-X."/>
            <person name="Xiao M."/>
            <person name="Li W.-J."/>
        </authorList>
    </citation>
    <scope>NUCLEOTIDE SEQUENCE [LARGE SCALE GENOMIC DNA]</scope>
    <source>
        <strain evidence="12">KCTC 52945</strain>
    </source>
</reference>
<protein>
    <recommendedName>
        <fullName evidence="5 10">Phosphoglycolate phosphatase</fullName>
        <shortName evidence="10">PGP</shortName>
        <shortName evidence="10">PGPase</shortName>
        <ecNumber evidence="5 10">3.1.3.18</ecNumber>
    </recommendedName>
</protein>
<evidence type="ECO:0000313" key="11">
    <source>
        <dbReference type="EMBL" id="PZF77712.1"/>
    </source>
</evidence>
<feature type="binding site" evidence="10">
    <location>
        <position position="171"/>
    </location>
    <ligand>
        <name>Mg(2+)</name>
        <dbReference type="ChEBI" id="CHEBI:18420"/>
    </ligand>
</feature>
<dbReference type="EMBL" id="QKVK01000002">
    <property type="protein sequence ID" value="PZF77712.1"/>
    <property type="molecule type" value="Genomic_DNA"/>
</dbReference>
<dbReference type="NCBIfam" id="TIGR01549">
    <property type="entry name" value="HAD-SF-IA-v1"/>
    <property type="match status" value="1"/>
</dbReference>
<dbReference type="GO" id="GO:0005829">
    <property type="term" value="C:cytosol"/>
    <property type="evidence" value="ECO:0007669"/>
    <property type="project" value="TreeGrafter"/>
</dbReference>
<organism evidence="11 12">
    <name type="scientific">Aestuariivirga litoralis</name>
    <dbReference type="NCBI Taxonomy" id="2650924"/>
    <lineage>
        <taxon>Bacteria</taxon>
        <taxon>Pseudomonadati</taxon>
        <taxon>Pseudomonadota</taxon>
        <taxon>Alphaproteobacteria</taxon>
        <taxon>Hyphomicrobiales</taxon>
        <taxon>Aestuariivirgaceae</taxon>
        <taxon>Aestuariivirga</taxon>
    </lineage>
</organism>
<dbReference type="InterPro" id="IPR006439">
    <property type="entry name" value="HAD-SF_hydro_IA"/>
</dbReference>